<dbReference type="EMBL" id="JAUJFL010000002">
    <property type="protein sequence ID" value="KAK2610147.1"/>
    <property type="molecule type" value="Genomic_DNA"/>
</dbReference>
<dbReference type="AlphaFoldDB" id="A0AAD9W544"/>
<proteinExistence type="predicted"/>
<evidence type="ECO:0000313" key="3">
    <source>
        <dbReference type="Proteomes" id="UP001265746"/>
    </source>
</evidence>
<feature type="domain" description="Ig-like" evidence="1">
    <location>
        <begin position="245"/>
        <end position="335"/>
    </location>
</feature>
<dbReference type="PROSITE" id="PS50835">
    <property type="entry name" value="IG_LIKE"/>
    <property type="match status" value="1"/>
</dbReference>
<dbReference type="InterPro" id="IPR007110">
    <property type="entry name" value="Ig-like_dom"/>
</dbReference>
<dbReference type="Pfam" id="PF26639">
    <property type="entry name" value="Het-6_barrel"/>
    <property type="match status" value="1"/>
</dbReference>
<organism evidence="2 3">
    <name type="scientific">Phomopsis amygdali</name>
    <name type="common">Fusicoccum amygdali</name>
    <dbReference type="NCBI Taxonomy" id="1214568"/>
    <lineage>
        <taxon>Eukaryota</taxon>
        <taxon>Fungi</taxon>
        <taxon>Dikarya</taxon>
        <taxon>Ascomycota</taxon>
        <taxon>Pezizomycotina</taxon>
        <taxon>Sordariomycetes</taxon>
        <taxon>Sordariomycetidae</taxon>
        <taxon>Diaporthales</taxon>
        <taxon>Diaporthaceae</taxon>
        <taxon>Diaporthe</taxon>
    </lineage>
</organism>
<dbReference type="InterPro" id="IPR052895">
    <property type="entry name" value="HetReg/Transcr_Mod"/>
</dbReference>
<dbReference type="Proteomes" id="UP001265746">
    <property type="component" value="Unassembled WGS sequence"/>
</dbReference>
<sequence length="561" mass="63010">MTEPIYINGKVWLVSPTVVAVLYHLCSYKRERFIWIDSICIDQANNAEKDQQIGLMRRIYKNAAQVIIWLDDIEEPWKVRTMLAGLWHEFMFGSVESCMALIRQHSEVFPEAGWIQLSDMYANSWFFRIWVVQEAAMASSVTVLAGGETLVWEHIAMVADMLNKVPSSMALQSSNLPGVSDTFPTGVLHAFTMARFKMERDSPQYDLISLIGFTADFLSTEPVDRIYALLGLLKPDDDVHQWLKPDYAKSAKDLYTYVAQNLILKNYNNILSCAGTGYDRNLKDLPSWVPDWTKQSIMQTHRQHFTKIQHSARYNASAGSTLAITIDQGNQQCQVAIHIQGHRCGRITHVSPAMAYTEHNGGEGASKAALRSIFEAHMLARRLAIKFARSPYPTGQTIEEAFWRCLVGDTQFQRPAPPELGIFCRLWEASLERELSEDVTHNFRGELDEMAGVDLLTNLELSNDTIRCALTWNGSRIMCCTGRALAVTDAGYLAMVPPGAKAGDWLCLFYGLNTPFLLRSLAQDVEGQGVPMSQVGEAYVHGMMDGEAMWPGEPAETFVIL</sequence>
<evidence type="ECO:0000313" key="2">
    <source>
        <dbReference type="EMBL" id="KAK2610147.1"/>
    </source>
</evidence>
<reference evidence="2" key="1">
    <citation type="submission" date="2023-06" db="EMBL/GenBank/DDBJ databases">
        <authorList>
            <person name="Noh H."/>
        </authorList>
    </citation>
    <scope>NUCLEOTIDE SEQUENCE</scope>
    <source>
        <strain evidence="2">DUCC20226</strain>
    </source>
</reference>
<dbReference type="InterPro" id="IPR010730">
    <property type="entry name" value="HET"/>
</dbReference>
<name>A0AAD9W544_PHOAM</name>
<dbReference type="Pfam" id="PF06985">
    <property type="entry name" value="HET"/>
    <property type="match status" value="1"/>
</dbReference>
<accession>A0AAD9W544</accession>
<dbReference type="PANTHER" id="PTHR24148:SF64">
    <property type="entry name" value="HETEROKARYON INCOMPATIBILITY DOMAIN-CONTAINING PROTEIN"/>
    <property type="match status" value="1"/>
</dbReference>
<keyword evidence="3" id="KW-1185">Reference proteome</keyword>
<dbReference type="PANTHER" id="PTHR24148">
    <property type="entry name" value="ANKYRIN REPEAT DOMAIN-CONTAINING PROTEIN 39 HOMOLOG-RELATED"/>
    <property type="match status" value="1"/>
</dbReference>
<gene>
    <name evidence="2" type="ORF">N8I77_003600</name>
</gene>
<comment type="caution">
    <text evidence="2">The sequence shown here is derived from an EMBL/GenBank/DDBJ whole genome shotgun (WGS) entry which is preliminary data.</text>
</comment>
<evidence type="ECO:0000259" key="1">
    <source>
        <dbReference type="PROSITE" id="PS50835"/>
    </source>
</evidence>
<protein>
    <recommendedName>
        <fullName evidence="1">Ig-like domain-containing protein</fullName>
    </recommendedName>
</protein>